<sequence>MSQQPPEFPAAFTFPFSFGKGGQGAFGLNVLHNLTDGMDAFFSDPQQGWHRTHAVGPAVLGCVPWFDDDQLLDRIDQFQASCILITKPDAATQRRDSFDRLKERATTGPGFPAEAFYQLEELASRYDGPPEPIHPASQMHTVHLQTFRSLGFRKAGRTPVPLIHAKMFLIGRV</sequence>
<accession>A0A5M3W983</accession>
<gene>
    <name evidence="1" type="ORF">Acor_74640</name>
</gene>
<comment type="caution">
    <text evidence="1">The sequence shown here is derived from an EMBL/GenBank/DDBJ whole genome shotgun (WGS) entry which is preliminary data.</text>
</comment>
<keyword evidence="2" id="KW-1185">Reference proteome</keyword>
<reference evidence="1 2" key="1">
    <citation type="submission" date="2019-10" db="EMBL/GenBank/DDBJ databases">
        <title>Whole genome shotgun sequence of Acrocarpospora corrugata NBRC 13972.</title>
        <authorList>
            <person name="Ichikawa N."/>
            <person name="Kimura A."/>
            <person name="Kitahashi Y."/>
            <person name="Komaki H."/>
            <person name="Oguchi A."/>
        </authorList>
    </citation>
    <scope>NUCLEOTIDE SEQUENCE [LARGE SCALE GENOMIC DNA]</scope>
    <source>
        <strain evidence="1 2">NBRC 13972</strain>
    </source>
</reference>
<organism evidence="1 2">
    <name type="scientific">Acrocarpospora corrugata</name>
    <dbReference type="NCBI Taxonomy" id="35763"/>
    <lineage>
        <taxon>Bacteria</taxon>
        <taxon>Bacillati</taxon>
        <taxon>Actinomycetota</taxon>
        <taxon>Actinomycetes</taxon>
        <taxon>Streptosporangiales</taxon>
        <taxon>Streptosporangiaceae</taxon>
        <taxon>Acrocarpospora</taxon>
    </lineage>
</organism>
<name>A0A5M3W983_9ACTN</name>
<evidence type="ECO:0000313" key="2">
    <source>
        <dbReference type="Proteomes" id="UP000334990"/>
    </source>
</evidence>
<proteinExistence type="predicted"/>
<dbReference type="OrthoDB" id="4751163at2"/>
<evidence type="ECO:0000313" key="1">
    <source>
        <dbReference type="EMBL" id="GES05396.1"/>
    </source>
</evidence>
<dbReference type="Proteomes" id="UP000334990">
    <property type="component" value="Unassembled WGS sequence"/>
</dbReference>
<dbReference type="EMBL" id="BLAD01000099">
    <property type="protein sequence ID" value="GES05396.1"/>
    <property type="molecule type" value="Genomic_DNA"/>
</dbReference>
<protein>
    <submittedName>
        <fullName evidence="1">Uncharacterized protein</fullName>
    </submittedName>
</protein>
<dbReference type="AlphaFoldDB" id="A0A5M3W983"/>
<dbReference type="RefSeq" id="WP_155341406.1">
    <property type="nucleotide sequence ID" value="NZ_BAAABN010000022.1"/>
</dbReference>